<sequence>MCIRDRSCPGEAEEATSCMVESFAAGAVSPYIFAKTAIDVKWTEWSVCNVSYS</sequence>
<dbReference type="AlphaFoldDB" id="A0A0V0WEK0"/>
<accession>A0A0V0WEK0</accession>
<dbReference type="STRING" id="6337.A0A0V0WEK0"/>
<dbReference type="Proteomes" id="UP000054815">
    <property type="component" value="Unassembled WGS sequence"/>
</dbReference>
<name>A0A0V0WEK0_TRIPS</name>
<evidence type="ECO:0000313" key="1">
    <source>
        <dbReference type="EMBL" id="KRX74112.1"/>
    </source>
</evidence>
<proteinExistence type="predicted"/>
<reference evidence="1 2" key="1">
    <citation type="submission" date="2015-01" db="EMBL/GenBank/DDBJ databases">
        <title>Evolution of Trichinella species and genotypes.</title>
        <authorList>
            <person name="Korhonen P.K."/>
            <person name="Edoardo P."/>
            <person name="Giuseppe L.R."/>
            <person name="Gasser R.B."/>
        </authorList>
    </citation>
    <scope>NUCLEOTIDE SEQUENCE [LARGE SCALE GENOMIC DNA]</scope>
    <source>
        <strain evidence="1">ISS141</strain>
    </source>
</reference>
<organism evidence="1 2">
    <name type="scientific">Trichinella pseudospiralis</name>
    <name type="common">Parasitic roundworm</name>
    <dbReference type="NCBI Taxonomy" id="6337"/>
    <lineage>
        <taxon>Eukaryota</taxon>
        <taxon>Metazoa</taxon>
        <taxon>Ecdysozoa</taxon>
        <taxon>Nematoda</taxon>
        <taxon>Enoplea</taxon>
        <taxon>Dorylaimia</taxon>
        <taxon>Trichinellida</taxon>
        <taxon>Trichinellidae</taxon>
        <taxon>Trichinella</taxon>
    </lineage>
</organism>
<comment type="caution">
    <text evidence="1">The sequence shown here is derived from an EMBL/GenBank/DDBJ whole genome shotgun (WGS) entry which is preliminary data.</text>
</comment>
<gene>
    <name evidence="1" type="ORF">T4E_2431</name>
</gene>
<dbReference type="EMBL" id="JYDU01001050">
    <property type="protein sequence ID" value="KRX74112.1"/>
    <property type="molecule type" value="Genomic_DNA"/>
</dbReference>
<evidence type="ECO:0000313" key="2">
    <source>
        <dbReference type="Proteomes" id="UP000054815"/>
    </source>
</evidence>
<protein>
    <submittedName>
        <fullName evidence="1">Uncharacterized protein</fullName>
    </submittedName>
</protein>